<evidence type="ECO:0000313" key="2">
    <source>
        <dbReference type="EMBL" id="CEH15557.1"/>
    </source>
</evidence>
<proteinExistence type="predicted"/>
<keyword evidence="3" id="KW-1185">Reference proteome</keyword>
<dbReference type="OrthoDB" id="10289434at2759"/>
<protein>
    <submittedName>
        <fullName evidence="2">Uncharacterized protein</fullName>
    </submittedName>
</protein>
<feature type="region of interest" description="Disordered" evidence="1">
    <location>
        <begin position="58"/>
        <end position="107"/>
    </location>
</feature>
<sequence length="883" mass="95196">MTKARPVMVSPRETSSPGPLDQPSYGQLLDRARRELQERVTSGKVEIDAHGNYVIRLPSSNAGARTSTRQIPRSISAGQAPSSRHQPPDASRAPSPSFASDPQAHPAVPQLQGLGIACIAASHHVPSLAGQYGSAASLASGSHIVAKRAVSDPQSRRRKAQSLSELGLPTQERLTPQQRAAWSSFSAVPDSLRPSSLMDGEFIWTTDALSTQPVAAHASHIESSGHLSINGTQDESSSYVMRLEQSSSTPPAGARRTLGTFRPLQIVFDLNDKSQRVDRVRFPPHTSVSSTLSRADSTDTSLTSMMDGITRAFDLSLTLPESDTTRDDFGAVPFRLIPKHKPRPSVLPMRTMGRGRSSIPVASHSSTSINHIVLAAPPKDNRAPQRRNTHDLVRSPAPPCDRCGHMPRECSINGCSIATFSGQIGSTCDKKGSIGKPCETPSKASRPQVSILRHVGPARPVAMRRIPVMRSFSAPIHFRNDTPHATSVDGPCNPAKCSQGTLGGQDCGSVECDHCTESWLSGIKSPTLPPEEVAASFSISSRLVDSPASLVQTSSTGQQRVQALCDTPTKCNIPLASDGSIHLECQPGPVGKTLPCNSDSSRGLLWTQLHASPVHTRTQSVKFRKGSTCNEEQRQMRPILAGRKRRGSWVDRVVSSTTEKLPGSIGRPRSVSSINLSRSPSMAQPSSLRSPNVDLSASFVSKLEISRSRATSMDMERGRLASPLTDHARFTTPVHPARLGHAEHTPQARNVVTMSSIPSVKEAAKRAKRHGPRLSIHGLSFALPARRVSTSTMSPCTPSNASDTAESARRLSAYFTEKDDEWLDVHRINAQNQFVSYTALRQGPPHVVASLNNNVATPPRVQSSALKRFANAARQVFDELLLK</sequence>
<reference evidence="2 3" key="1">
    <citation type="submission" date="2014-09" db="EMBL/GenBank/DDBJ databases">
        <authorList>
            <person name="Magalhaes I.L.F."/>
            <person name="Oliveira U."/>
            <person name="Santos F.R."/>
            <person name="Vidigal T.H.D.A."/>
            <person name="Brescovit A.D."/>
            <person name="Santos A.J."/>
        </authorList>
    </citation>
    <scope>NUCLEOTIDE SEQUENCE [LARGE SCALE GENOMIC DNA]</scope>
</reference>
<feature type="region of interest" description="Disordered" evidence="1">
    <location>
        <begin position="1"/>
        <end position="27"/>
    </location>
</feature>
<evidence type="ECO:0000256" key="1">
    <source>
        <dbReference type="SAM" id="MobiDB-lite"/>
    </source>
</evidence>
<organism evidence="2 3">
    <name type="scientific">Ceraceosorus bombacis</name>
    <dbReference type="NCBI Taxonomy" id="401625"/>
    <lineage>
        <taxon>Eukaryota</taxon>
        <taxon>Fungi</taxon>
        <taxon>Dikarya</taxon>
        <taxon>Basidiomycota</taxon>
        <taxon>Ustilaginomycotina</taxon>
        <taxon>Exobasidiomycetes</taxon>
        <taxon>Ceraceosorales</taxon>
        <taxon>Ceraceosoraceae</taxon>
        <taxon>Ceraceosorus</taxon>
    </lineage>
</organism>
<feature type="compositionally biased region" description="Polar residues" evidence="1">
    <location>
        <begin position="221"/>
        <end position="250"/>
    </location>
</feature>
<feature type="region of interest" description="Disordered" evidence="1">
    <location>
        <begin position="658"/>
        <end position="691"/>
    </location>
</feature>
<feature type="region of interest" description="Disordered" evidence="1">
    <location>
        <begin position="220"/>
        <end position="256"/>
    </location>
</feature>
<dbReference type="AlphaFoldDB" id="A0A0P1BHL4"/>
<feature type="region of interest" description="Disordered" evidence="1">
    <location>
        <begin position="343"/>
        <end position="364"/>
    </location>
</feature>
<name>A0A0P1BHL4_9BASI</name>
<dbReference type="EMBL" id="CCYA01000264">
    <property type="protein sequence ID" value="CEH15557.1"/>
    <property type="molecule type" value="Genomic_DNA"/>
</dbReference>
<feature type="compositionally biased region" description="Polar residues" evidence="1">
    <location>
        <begin position="58"/>
        <end position="85"/>
    </location>
</feature>
<feature type="compositionally biased region" description="Polar residues" evidence="1">
    <location>
        <begin position="670"/>
        <end position="691"/>
    </location>
</feature>
<dbReference type="Proteomes" id="UP000054845">
    <property type="component" value="Unassembled WGS sequence"/>
</dbReference>
<accession>A0A0P1BHL4</accession>
<evidence type="ECO:0000313" key="3">
    <source>
        <dbReference type="Proteomes" id="UP000054845"/>
    </source>
</evidence>
<feature type="region of interest" description="Disordered" evidence="1">
    <location>
        <begin position="148"/>
        <end position="172"/>
    </location>
</feature>